<gene>
    <name evidence="2" type="ORF">EZS26_000427</name>
    <name evidence="3" type="ORF">EZS26_000540</name>
</gene>
<dbReference type="EMBL" id="SNRX01000002">
    <property type="protein sequence ID" value="KAA6303267.1"/>
    <property type="molecule type" value="Genomic_DNA"/>
</dbReference>
<name>A0A5M8P575_9BACT</name>
<evidence type="ECO:0000313" key="2">
    <source>
        <dbReference type="EMBL" id="KAA6303267.1"/>
    </source>
</evidence>
<dbReference type="EMBL" id="SNRX01000002">
    <property type="protein sequence ID" value="KAA6303380.1"/>
    <property type="molecule type" value="Genomic_DNA"/>
</dbReference>
<dbReference type="InterPro" id="IPR041657">
    <property type="entry name" value="HTH_17"/>
</dbReference>
<feature type="domain" description="Helix-turn-helix" evidence="1">
    <location>
        <begin position="58"/>
        <end position="92"/>
    </location>
</feature>
<sequence length="117" mass="13509">MFTDEISFNDVPKAVAHLIRKVEKIETLLSSEQTAQPEADNWLNLDDLCKYHPDHPAKPTVYAWIGQRSIPYHKKGKKLMFLKSEIDNWLKDGRRKTATEIQVEAEQFVTSKRGGLK</sequence>
<dbReference type="Proteomes" id="UP000324575">
    <property type="component" value="Unassembled WGS sequence"/>
</dbReference>
<protein>
    <recommendedName>
        <fullName evidence="1">Helix-turn-helix domain-containing protein</fullName>
    </recommendedName>
</protein>
<organism evidence="3 4">
    <name type="scientific">Candidatus Ordinivivax streblomastigis</name>
    <dbReference type="NCBI Taxonomy" id="2540710"/>
    <lineage>
        <taxon>Bacteria</taxon>
        <taxon>Pseudomonadati</taxon>
        <taxon>Bacteroidota</taxon>
        <taxon>Bacteroidia</taxon>
        <taxon>Bacteroidales</taxon>
        <taxon>Candidatus Ordinivivax</taxon>
    </lineage>
</organism>
<dbReference type="AlphaFoldDB" id="A0A5M8P575"/>
<proteinExistence type="predicted"/>
<evidence type="ECO:0000259" key="1">
    <source>
        <dbReference type="Pfam" id="PF12728"/>
    </source>
</evidence>
<dbReference type="Pfam" id="PF12728">
    <property type="entry name" value="HTH_17"/>
    <property type="match status" value="1"/>
</dbReference>
<comment type="caution">
    <text evidence="3">The sequence shown here is derived from an EMBL/GenBank/DDBJ whole genome shotgun (WGS) entry which is preliminary data.</text>
</comment>
<evidence type="ECO:0000313" key="4">
    <source>
        <dbReference type="Proteomes" id="UP000324575"/>
    </source>
</evidence>
<accession>A0A5M8P575</accession>
<evidence type="ECO:0000313" key="3">
    <source>
        <dbReference type="EMBL" id="KAA6303380.1"/>
    </source>
</evidence>
<reference evidence="3 4" key="1">
    <citation type="submission" date="2019-03" db="EMBL/GenBank/DDBJ databases">
        <title>Single cell metagenomics reveals metabolic interactions within the superorganism composed of flagellate Streblomastix strix and complex community of Bacteroidetes bacteria on its surface.</title>
        <authorList>
            <person name="Treitli S.C."/>
            <person name="Kolisko M."/>
            <person name="Husnik F."/>
            <person name="Keeling P."/>
            <person name="Hampl V."/>
        </authorList>
    </citation>
    <scope>NUCLEOTIDE SEQUENCE [LARGE SCALE GENOMIC DNA]</scope>
    <source>
        <strain evidence="3">St1</strain>
    </source>
</reference>